<dbReference type="AlphaFoldDB" id="A0A7C9FT81"/>
<dbReference type="Proteomes" id="UP000479293">
    <property type="component" value="Unassembled WGS sequence"/>
</dbReference>
<dbReference type="SUPFAM" id="SSF56219">
    <property type="entry name" value="DNase I-like"/>
    <property type="match status" value="1"/>
</dbReference>
<comment type="caution">
    <text evidence="1">The sequence shown here is derived from an EMBL/GenBank/DDBJ whole genome shotgun (WGS) entry which is preliminary data.</text>
</comment>
<keyword evidence="2" id="KW-1185">Reference proteome</keyword>
<gene>
    <name evidence="1" type="ORF">GBK04_24275</name>
</gene>
<reference evidence="1 2" key="1">
    <citation type="submission" date="2019-10" db="EMBL/GenBank/DDBJ databases">
        <title>Draft Genome Sequence of Cytophagaceae sp. SJW1-29.</title>
        <authorList>
            <person name="Choi A."/>
        </authorList>
    </citation>
    <scope>NUCLEOTIDE SEQUENCE [LARGE SCALE GENOMIC DNA]</scope>
    <source>
        <strain evidence="1 2">SJW1-29</strain>
    </source>
</reference>
<dbReference type="Gene3D" id="3.60.10.10">
    <property type="entry name" value="Endonuclease/exonuclease/phosphatase"/>
    <property type="match status" value="1"/>
</dbReference>
<dbReference type="InterPro" id="IPR036691">
    <property type="entry name" value="Endo/exonu/phosph_ase_sf"/>
</dbReference>
<dbReference type="EMBL" id="WHLY01000002">
    <property type="protein sequence ID" value="MPR36372.1"/>
    <property type="molecule type" value="Genomic_DNA"/>
</dbReference>
<dbReference type="RefSeq" id="WP_152764210.1">
    <property type="nucleotide sequence ID" value="NZ_WHLY01000002.1"/>
</dbReference>
<accession>A0A7C9FT81</accession>
<name>A0A7C9FT81_9BACT</name>
<evidence type="ECO:0008006" key="3">
    <source>
        <dbReference type="Google" id="ProtNLM"/>
    </source>
</evidence>
<evidence type="ECO:0000313" key="1">
    <source>
        <dbReference type="EMBL" id="MPR36372.1"/>
    </source>
</evidence>
<evidence type="ECO:0000313" key="2">
    <source>
        <dbReference type="Proteomes" id="UP000479293"/>
    </source>
</evidence>
<proteinExistence type="predicted"/>
<organism evidence="1 2">
    <name type="scientific">Salmonirosea aquatica</name>
    <dbReference type="NCBI Taxonomy" id="2654236"/>
    <lineage>
        <taxon>Bacteria</taxon>
        <taxon>Pseudomonadati</taxon>
        <taxon>Bacteroidota</taxon>
        <taxon>Cytophagia</taxon>
        <taxon>Cytophagales</taxon>
        <taxon>Spirosomataceae</taxon>
        <taxon>Salmonirosea</taxon>
    </lineage>
</organism>
<sequence length="343" mass="39627">MAKLKLLLWNMEWMNDLFDQNGDFHPDTHKPQHAQSTTVRTRRNHLSGVINEIAPDIVVVVEGPNREKELKLFFESDVNGEWEVKLQPTSGSSQCVGCAVRTDLSRFHDQHPVRFFDTQTMPIFQPFELTNENDGIIEKYRFERSPLYVEITTAEGEAFRLMGLHLKSKGIFNAYEWSKWWAVSDGNRKKLQAQATQIRVQFLDKYLGDPTTQRIPIIVCGDINDGPGMDASEKRLLGSAIERLMGNVWRPFLSLGNALFDTLSEKDQANLNFEKIYTTSFKDPIFNNVWQNEWIDHILYSYNRPEWVANAMVIKDMPDGQKIWSKYPHASDHYPVTADIELA</sequence>
<protein>
    <recommendedName>
        <fullName evidence="3">Endonuclease</fullName>
    </recommendedName>
</protein>